<protein>
    <submittedName>
        <fullName evidence="2">ParB/RepB/Spo0J family partition protein</fullName>
    </submittedName>
</protein>
<keyword evidence="3" id="KW-1185">Reference proteome</keyword>
<dbReference type="Pfam" id="PF02195">
    <property type="entry name" value="ParB_N"/>
    <property type="match status" value="1"/>
</dbReference>
<reference evidence="2 3" key="1">
    <citation type="submission" date="2019-07" db="EMBL/GenBank/DDBJ databases">
        <title>Genomic Encyclopedia of Type Strains, Phase I: the one thousand microbial genomes (KMG-I) project.</title>
        <authorList>
            <person name="Kyrpides N."/>
        </authorList>
    </citation>
    <scope>NUCLEOTIDE SEQUENCE [LARGE SCALE GENOMIC DNA]</scope>
    <source>
        <strain evidence="2 3">DSM 17909</strain>
    </source>
</reference>
<sequence length="163" mass="18361">MIKFCFDDEFVDLDIKKLSPSKELITNVKQSVKYSQIKTSIKEIGLIEPIIVYLENNGNTIKILDGHLRVEAMKELGFDKVASLISTLDDAYTPNKQVNRLTIIQEQKMLKLALERVSIEKLSSSLGISIETLRGRSQILNGIDSEVVSLLSTQEKLIANWLP</sequence>
<evidence type="ECO:0000313" key="3">
    <source>
        <dbReference type="Proteomes" id="UP000324170"/>
    </source>
</evidence>
<comment type="caution">
    <text evidence="2">The sequence shown here is derived from an EMBL/GenBank/DDBJ whole genome shotgun (WGS) entry which is preliminary data.</text>
</comment>
<proteinExistence type="predicted"/>
<name>A0ABY3NRG5_9GAMM</name>
<dbReference type="SMART" id="SM00470">
    <property type="entry name" value="ParB"/>
    <property type="match status" value="1"/>
</dbReference>
<accession>A0ABY3NRG5</accession>
<dbReference type="InterPro" id="IPR036086">
    <property type="entry name" value="ParB/Sulfiredoxin_sf"/>
</dbReference>
<dbReference type="InterPro" id="IPR003115">
    <property type="entry name" value="ParB_N"/>
</dbReference>
<dbReference type="RefSeq" id="WP_052705697.1">
    <property type="nucleotide sequence ID" value="NZ_CAWMED010000001.1"/>
</dbReference>
<organism evidence="2 3">
    <name type="scientific">Xenorhabdus doucetiae</name>
    <dbReference type="NCBI Taxonomy" id="351671"/>
    <lineage>
        <taxon>Bacteria</taxon>
        <taxon>Pseudomonadati</taxon>
        <taxon>Pseudomonadota</taxon>
        <taxon>Gammaproteobacteria</taxon>
        <taxon>Enterobacterales</taxon>
        <taxon>Morganellaceae</taxon>
        <taxon>Xenorhabdus</taxon>
    </lineage>
</organism>
<dbReference type="Gene3D" id="3.90.1530.10">
    <property type="entry name" value="Conserved hypothetical protein from pyrococcus furiosus pfu- 392566-001, ParB domain"/>
    <property type="match status" value="1"/>
</dbReference>
<dbReference type="Proteomes" id="UP000324170">
    <property type="component" value="Unassembled WGS sequence"/>
</dbReference>
<dbReference type="EMBL" id="VNHN01000025">
    <property type="protein sequence ID" value="TYP06732.1"/>
    <property type="molecule type" value="Genomic_DNA"/>
</dbReference>
<feature type="domain" description="ParB-like N-terminal" evidence="1">
    <location>
        <begin position="11"/>
        <end position="100"/>
    </location>
</feature>
<dbReference type="SUPFAM" id="SSF110849">
    <property type="entry name" value="ParB/Sulfiredoxin"/>
    <property type="match status" value="1"/>
</dbReference>
<evidence type="ECO:0000313" key="2">
    <source>
        <dbReference type="EMBL" id="TYP06732.1"/>
    </source>
</evidence>
<evidence type="ECO:0000259" key="1">
    <source>
        <dbReference type="SMART" id="SM00470"/>
    </source>
</evidence>
<gene>
    <name evidence="2" type="ORF">LY16_01816</name>
</gene>